<evidence type="ECO:0000256" key="6">
    <source>
        <dbReference type="RuleBase" id="RU000716"/>
    </source>
</evidence>
<dbReference type="Gene3D" id="1.10.1740.10">
    <property type="match status" value="1"/>
</dbReference>
<keyword evidence="5 6" id="KW-0804">Transcription</keyword>
<comment type="similarity">
    <text evidence="1 6">Belongs to the sigma-70 factor family. ECF subfamily.</text>
</comment>
<keyword evidence="2 6" id="KW-0805">Transcription regulation</keyword>
<dbReference type="InterPro" id="IPR036388">
    <property type="entry name" value="WH-like_DNA-bd_sf"/>
</dbReference>
<proteinExistence type="inferred from homology"/>
<dbReference type="NCBIfam" id="TIGR02937">
    <property type="entry name" value="sigma70-ECF"/>
    <property type="match status" value="1"/>
</dbReference>
<name>A0ABS2GD34_9FIRM</name>
<evidence type="ECO:0000256" key="4">
    <source>
        <dbReference type="ARBA" id="ARBA00023125"/>
    </source>
</evidence>
<evidence type="ECO:0000256" key="1">
    <source>
        <dbReference type="ARBA" id="ARBA00010641"/>
    </source>
</evidence>
<dbReference type="SUPFAM" id="SSF88659">
    <property type="entry name" value="Sigma3 and sigma4 domains of RNA polymerase sigma factors"/>
    <property type="match status" value="1"/>
</dbReference>
<dbReference type="InterPro" id="IPR013249">
    <property type="entry name" value="RNA_pol_sigma70_r4_t2"/>
</dbReference>
<dbReference type="PROSITE" id="PS01063">
    <property type="entry name" value="SIGMA70_ECF"/>
    <property type="match status" value="1"/>
</dbReference>
<reference evidence="9 10" key="1">
    <citation type="journal article" date="2021" name="Sci. Rep.">
        <title>The distribution of antibiotic resistance genes in chicken gut microbiota commensals.</title>
        <authorList>
            <person name="Juricova H."/>
            <person name="Matiasovicova J."/>
            <person name="Kubasova T."/>
            <person name="Cejkova D."/>
            <person name="Rychlik I."/>
        </authorList>
    </citation>
    <scope>NUCLEOTIDE SEQUENCE [LARGE SCALE GENOMIC DNA]</scope>
    <source>
        <strain evidence="9 10">An431b</strain>
    </source>
</reference>
<comment type="caution">
    <text evidence="9">The sequence shown here is derived from an EMBL/GenBank/DDBJ whole genome shotgun (WGS) entry which is preliminary data.</text>
</comment>
<dbReference type="InterPro" id="IPR039425">
    <property type="entry name" value="RNA_pol_sigma-70-like"/>
</dbReference>
<dbReference type="InterPro" id="IPR007627">
    <property type="entry name" value="RNA_pol_sigma70_r2"/>
</dbReference>
<sequence>MDRSKETAVLLNRYQNLIFSLCYKMTGNYFTAEDLAQETFLAAYCHMDTFDGQHEKAWLCTIAMNKCLDHARKTSRHGIPEAEEALEALSDGKTVEEHLLASEVRQELKTACQKLKPPYREIALAYFYEEKSPQEIAREREENLKTVQTQIYRARAKLQKIYGKERMP</sequence>
<evidence type="ECO:0000256" key="2">
    <source>
        <dbReference type="ARBA" id="ARBA00023015"/>
    </source>
</evidence>
<gene>
    <name evidence="9" type="ORF">H9X83_10255</name>
</gene>
<organism evidence="9 10">
    <name type="scientific">Anaerotignum lactatifermentans</name>
    <dbReference type="NCBI Taxonomy" id="160404"/>
    <lineage>
        <taxon>Bacteria</taxon>
        <taxon>Bacillati</taxon>
        <taxon>Bacillota</taxon>
        <taxon>Clostridia</taxon>
        <taxon>Lachnospirales</taxon>
        <taxon>Anaerotignaceae</taxon>
        <taxon>Anaerotignum</taxon>
    </lineage>
</organism>
<evidence type="ECO:0000256" key="5">
    <source>
        <dbReference type="ARBA" id="ARBA00023163"/>
    </source>
</evidence>
<dbReference type="InterPro" id="IPR014284">
    <property type="entry name" value="RNA_pol_sigma-70_dom"/>
</dbReference>
<keyword evidence="10" id="KW-1185">Reference proteome</keyword>
<dbReference type="Pfam" id="PF04542">
    <property type="entry name" value="Sigma70_r2"/>
    <property type="match status" value="1"/>
</dbReference>
<evidence type="ECO:0000259" key="7">
    <source>
        <dbReference type="Pfam" id="PF04542"/>
    </source>
</evidence>
<dbReference type="PANTHER" id="PTHR43133">
    <property type="entry name" value="RNA POLYMERASE ECF-TYPE SIGMA FACTO"/>
    <property type="match status" value="1"/>
</dbReference>
<dbReference type="CDD" id="cd06171">
    <property type="entry name" value="Sigma70_r4"/>
    <property type="match status" value="1"/>
</dbReference>
<dbReference type="InterPro" id="IPR000838">
    <property type="entry name" value="RNA_pol_sigma70_ECF_CS"/>
</dbReference>
<dbReference type="EMBL" id="JACSNV010000015">
    <property type="protein sequence ID" value="MBM6878532.1"/>
    <property type="molecule type" value="Genomic_DNA"/>
</dbReference>
<dbReference type="Proteomes" id="UP000729290">
    <property type="component" value="Unassembled WGS sequence"/>
</dbReference>
<keyword evidence="4 6" id="KW-0238">DNA-binding</keyword>
<dbReference type="RefSeq" id="WP_205133045.1">
    <property type="nucleotide sequence ID" value="NZ_JACSNV010000015.1"/>
</dbReference>
<dbReference type="Pfam" id="PF08281">
    <property type="entry name" value="Sigma70_r4_2"/>
    <property type="match status" value="1"/>
</dbReference>
<dbReference type="SUPFAM" id="SSF88946">
    <property type="entry name" value="Sigma2 domain of RNA polymerase sigma factors"/>
    <property type="match status" value="1"/>
</dbReference>
<dbReference type="Gene3D" id="1.10.10.10">
    <property type="entry name" value="Winged helix-like DNA-binding domain superfamily/Winged helix DNA-binding domain"/>
    <property type="match status" value="1"/>
</dbReference>
<keyword evidence="3 6" id="KW-0731">Sigma factor</keyword>
<evidence type="ECO:0000313" key="10">
    <source>
        <dbReference type="Proteomes" id="UP000729290"/>
    </source>
</evidence>
<evidence type="ECO:0000259" key="8">
    <source>
        <dbReference type="Pfam" id="PF08281"/>
    </source>
</evidence>
<dbReference type="PANTHER" id="PTHR43133:SF60">
    <property type="entry name" value="RNA POLYMERASE SIGMA FACTOR SIGV"/>
    <property type="match status" value="1"/>
</dbReference>
<evidence type="ECO:0000256" key="3">
    <source>
        <dbReference type="ARBA" id="ARBA00023082"/>
    </source>
</evidence>
<dbReference type="InterPro" id="IPR013325">
    <property type="entry name" value="RNA_pol_sigma_r2"/>
</dbReference>
<accession>A0ABS2GD34</accession>
<feature type="domain" description="RNA polymerase sigma factor 70 region 4 type 2" evidence="8">
    <location>
        <begin position="106"/>
        <end position="158"/>
    </location>
</feature>
<protein>
    <recommendedName>
        <fullName evidence="6">RNA polymerase sigma factor</fullName>
    </recommendedName>
</protein>
<evidence type="ECO:0000313" key="9">
    <source>
        <dbReference type="EMBL" id="MBM6878532.1"/>
    </source>
</evidence>
<feature type="domain" description="RNA polymerase sigma-70 region 2" evidence="7">
    <location>
        <begin position="10"/>
        <end position="76"/>
    </location>
</feature>
<dbReference type="InterPro" id="IPR013324">
    <property type="entry name" value="RNA_pol_sigma_r3/r4-like"/>
</dbReference>